<protein>
    <submittedName>
        <fullName evidence="10">Tetratricopeptide (TPR) repeat protein</fullName>
    </submittedName>
</protein>
<dbReference type="SUPFAM" id="SSF48452">
    <property type="entry name" value="TPR-like"/>
    <property type="match status" value="2"/>
</dbReference>
<evidence type="ECO:0000256" key="4">
    <source>
        <dbReference type="ARBA" id="ARBA00022701"/>
    </source>
</evidence>
<dbReference type="PRINTS" id="PR00381">
    <property type="entry name" value="KINESINLIGHT"/>
</dbReference>
<dbReference type="GO" id="GO:0005871">
    <property type="term" value="C:kinesin complex"/>
    <property type="evidence" value="ECO:0007669"/>
    <property type="project" value="InterPro"/>
</dbReference>
<keyword evidence="9" id="KW-0206">Cytoskeleton</keyword>
<keyword evidence="11" id="KW-1185">Reference proteome</keyword>
<dbReference type="SMART" id="SM00028">
    <property type="entry name" value="TPR"/>
    <property type="match status" value="4"/>
</dbReference>
<evidence type="ECO:0000256" key="9">
    <source>
        <dbReference type="ARBA" id="ARBA00023212"/>
    </source>
</evidence>
<evidence type="ECO:0000256" key="1">
    <source>
        <dbReference type="ARBA" id="ARBA00004245"/>
    </source>
</evidence>
<dbReference type="RefSeq" id="WP_307262110.1">
    <property type="nucleotide sequence ID" value="NZ_JAUSVL010000001.1"/>
</dbReference>
<dbReference type="Pfam" id="PF13424">
    <property type="entry name" value="TPR_12"/>
    <property type="match status" value="2"/>
</dbReference>
<dbReference type="Gene3D" id="1.25.40.10">
    <property type="entry name" value="Tetratricopeptide repeat domain"/>
    <property type="match status" value="1"/>
</dbReference>
<gene>
    <name evidence="10" type="ORF">J3R75_002636</name>
</gene>
<sequence length="270" mass="29874">MNNLATVLQATNRIAEAEPLMRRALKIAEQSYGENHPDVAACLNNLALLLQAINRFAEAEPLMRRALKIAEQSYGENHPSVATGLNNLAQLLKATNRFTEAEPLMRRALKIAEQSYGENHPSVATGLNNLAQLLKATNRLAEAEPLMRRMVEIFLNFTRATGHPHPHLQTAFGNYAGLLRAMGKPEDEIRGTLADLAGRYGMTIGGMGGRKTGNTPSPKLLAVLEEIMRDQSKLQEIAARLQRDDPALFQELLAFIKSQQKCVTCQIKWP</sequence>
<dbReference type="InterPro" id="IPR019734">
    <property type="entry name" value="TPR_rpt"/>
</dbReference>
<dbReference type="InterPro" id="IPR011990">
    <property type="entry name" value="TPR-like_helical_dom_sf"/>
</dbReference>
<evidence type="ECO:0000313" key="10">
    <source>
        <dbReference type="EMBL" id="MDQ0290529.1"/>
    </source>
</evidence>
<dbReference type="Proteomes" id="UP001238163">
    <property type="component" value="Unassembled WGS sequence"/>
</dbReference>
<keyword evidence="6" id="KW-0802">TPR repeat</keyword>
<keyword evidence="5" id="KW-0677">Repeat</keyword>
<keyword evidence="3" id="KW-0963">Cytoplasm</keyword>
<dbReference type="PANTHER" id="PTHR45783:SF3">
    <property type="entry name" value="KINESIN LIGHT CHAIN"/>
    <property type="match status" value="1"/>
</dbReference>
<dbReference type="EMBL" id="JAUSVL010000001">
    <property type="protein sequence ID" value="MDQ0290529.1"/>
    <property type="molecule type" value="Genomic_DNA"/>
</dbReference>
<evidence type="ECO:0000256" key="6">
    <source>
        <dbReference type="ARBA" id="ARBA00022803"/>
    </source>
</evidence>
<dbReference type="GO" id="GO:0005737">
    <property type="term" value="C:cytoplasm"/>
    <property type="evidence" value="ECO:0007669"/>
    <property type="project" value="TreeGrafter"/>
</dbReference>
<keyword evidence="8" id="KW-0505">Motor protein</keyword>
<organism evidence="10 11">
    <name type="scientific">Oligosphaera ethanolica</name>
    <dbReference type="NCBI Taxonomy" id="760260"/>
    <lineage>
        <taxon>Bacteria</taxon>
        <taxon>Pseudomonadati</taxon>
        <taxon>Lentisphaerota</taxon>
        <taxon>Oligosphaeria</taxon>
        <taxon>Oligosphaerales</taxon>
        <taxon>Oligosphaeraceae</taxon>
        <taxon>Oligosphaera</taxon>
    </lineage>
</organism>
<comment type="subcellular location">
    <subcellularLocation>
        <location evidence="1">Cytoplasm</location>
        <location evidence="1">Cytoskeleton</location>
    </subcellularLocation>
</comment>
<evidence type="ECO:0000256" key="7">
    <source>
        <dbReference type="ARBA" id="ARBA00023054"/>
    </source>
</evidence>
<comment type="similarity">
    <text evidence="2">Belongs to the kinesin light chain family.</text>
</comment>
<accession>A0AAE4ANQ9</accession>
<evidence type="ECO:0000256" key="3">
    <source>
        <dbReference type="ARBA" id="ARBA00022490"/>
    </source>
</evidence>
<evidence type="ECO:0000256" key="8">
    <source>
        <dbReference type="ARBA" id="ARBA00023175"/>
    </source>
</evidence>
<reference evidence="10" key="1">
    <citation type="submission" date="2023-07" db="EMBL/GenBank/DDBJ databases">
        <title>Genomic Encyclopedia of Type Strains, Phase IV (KMG-IV): sequencing the most valuable type-strain genomes for metagenomic binning, comparative biology and taxonomic classification.</title>
        <authorList>
            <person name="Goeker M."/>
        </authorList>
    </citation>
    <scope>NUCLEOTIDE SEQUENCE</scope>
    <source>
        <strain evidence="10">DSM 24202</strain>
    </source>
</reference>
<dbReference type="GO" id="GO:0007018">
    <property type="term" value="P:microtubule-based movement"/>
    <property type="evidence" value="ECO:0007669"/>
    <property type="project" value="TreeGrafter"/>
</dbReference>
<comment type="caution">
    <text evidence="10">The sequence shown here is derived from an EMBL/GenBank/DDBJ whole genome shotgun (WGS) entry which is preliminary data.</text>
</comment>
<dbReference type="AlphaFoldDB" id="A0AAE4ANQ9"/>
<dbReference type="GO" id="GO:0005874">
    <property type="term" value="C:microtubule"/>
    <property type="evidence" value="ECO:0007669"/>
    <property type="project" value="UniProtKB-KW"/>
</dbReference>
<keyword evidence="7" id="KW-0175">Coiled coil</keyword>
<dbReference type="GO" id="GO:0019894">
    <property type="term" value="F:kinesin binding"/>
    <property type="evidence" value="ECO:0007669"/>
    <property type="project" value="TreeGrafter"/>
</dbReference>
<evidence type="ECO:0000313" key="11">
    <source>
        <dbReference type="Proteomes" id="UP001238163"/>
    </source>
</evidence>
<keyword evidence="4" id="KW-0493">Microtubule</keyword>
<name>A0AAE4ANQ9_9BACT</name>
<evidence type="ECO:0000256" key="2">
    <source>
        <dbReference type="ARBA" id="ARBA00009622"/>
    </source>
</evidence>
<proteinExistence type="inferred from homology"/>
<dbReference type="InterPro" id="IPR002151">
    <property type="entry name" value="Kinesin_light"/>
</dbReference>
<dbReference type="PANTHER" id="PTHR45783">
    <property type="entry name" value="KINESIN LIGHT CHAIN"/>
    <property type="match status" value="1"/>
</dbReference>
<evidence type="ECO:0000256" key="5">
    <source>
        <dbReference type="ARBA" id="ARBA00022737"/>
    </source>
</evidence>